<dbReference type="SUPFAM" id="SSF51735">
    <property type="entry name" value="NAD(P)-binding Rossmann-fold domains"/>
    <property type="match status" value="1"/>
</dbReference>
<protein>
    <submittedName>
        <fullName evidence="3">4072_t:CDS:1</fullName>
    </submittedName>
</protein>
<evidence type="ECO:0000313" key="4">
    <source>
        <dbReference type="Proteomes" id="UP000789706"/>
    </source>
</evidence>
<evidence type="ECO:0000256" key="1">
    <source>
        <dbReference type="SAM" id="MobiDB-lite"/>
    </source>
</evidence>
<dbReference type="GO" id="GO:0005739">
    <property type="term" value="C:mitochondrion"/>
    <property type="evidence" value="ECO:0007669"/>
    <property type="project" value="TreeGrafter"/>
</dbReference>
<dbReference type="Pfam" id="PF01073">
    <property type="entry name" value="3Beta_HSD"/>
    <property type="match status" value="1"/>
</dbReference>
<dbReference type="AlphaFoldDB" id="A0A9N9AR92"/>
<dbReference type="GO" id="GO:0016616">
    <property type="term" value="F:oxidoreductase activity, acting on the CH-OH group of donors, NAD or NADP as acceptor"/>
    <property type="evidence" value="ECO:0007669"/>
    <property type="project" value="InterPro"/>
</dbReference>
<dbReference type="EMBL" id="CAJVPK010000668">
    <property type="protein sequence ID" value="CAG8538016.1"/>
    <property type="molecule type" value="Genomic_DNA"/>
</dbReference>
<comment type="caution">
    <text evidence="3">The sequence shown here is derived from an EMBL/GenBank/DDBJ whole genome shotgun (WGS) entry which is preliminary data.</text>
</comment>
<sequence length="355" mass="39826">MSINGLISFCKRSYVTNNKAQKVVIIGGSGLIGKYVAKAFIRDPTTLIQLTARNLKNVEDLRSLGMQILPPISGDITSRSDVLEACKGAGVIINLVGIMHEHPPKYTFENVQHQGACNVAFAAEVYNAHLIHISAIGADPNSEIPYAKTKGLGEIAVRELSPKATIIRPSIVFVFGGGKTKFQPVYVWDLAMAIYNISKNRQKFEEKIFEIGGPTVYTYKEIIKLTLNQAGIKRPVISIPWSISFIQGFFLEKLPPNLFTITRDQIKLLKKDNIVSDDPHILKLSDLGINPTPAEKILYTYLKKHDIVTPNKRTHRPFSQPIDEEIKEVKKIRKEIPEHALKKETEHQKPIDKKK</sequence>
<dbReference type="GO" id="GO:0006694">
    <property type="term" value="P:steroid biosynthetic process"/>
    <property type="evidence" value="ECO:0007669"/>
    <property type="project" value="InterPro"/>
</dbReference>
<evidence type="ECO:0000313" key="3">
    <source>
        <dbReference type="EMBL" id="CAG8538016.1"/>
    </source>
</evidence>
<feature type="region of interest" description="Disordered" evidence="1">
    <location>
        <begin position="336"/>
        <end position="355"/>
    </location>
</feature>
<name>A0A9N9AR92_9GLOM</name>
<dbReference type="Gene3D" id="3.40.50.720">
    <property type="entry name" value="NAD(P)-binding Rossmann-like Domain"/>
    <property type="match status" value="1"/>
</dbReference>
<dbReference type="GO" id="GO:0044877">
    <property type="term" value="F:protein-containing complex binding"/>
    <property type="evidence" value="ECO:0007669"/>
    <property type="project" value="TreeGrafter"/>
</dbReference>
<dbReference type="InterPro" id="IPR036291">
    <property type="entry name" value="NAD(P)-bd_dom_sf"/>
</dbReference>
<keyword evidence="4" id="KW-1185">Reference proteome</keyword>
<gene>
    <name evidence="3" type="ORF">DEBURN_LOCUS6469</name>
</gene>
<dbReference type="OrthoDB" id="275457at2759"/>
<dbReference type="InterPro" id="IPR002225">
    <property type="entry name" value="3Beta_OHSteriod_DH/Estase"/>
</dbReference>
<dbReference type="PANTHER" id="PTHR12126">
    <property type="entry name" value="NADH-UBIQUINONE OXIDOREDUCTASE 39 KDA SUBUNIT-RELATED"/>
    <property type="match status" value="1"/>
</dbReference>
<reference evidence="3" key="1">
    <citation type="submission" date="2021-06" db="EMBL/GenBank/DDBJ databases">
        <authorList>
            <person name="Kallberg Y."/>
            <person name="Tangrot J."/>
            <person name="Rosling A."/>
        </authorList>
    </citation>
    <scope>NUCLEOTIDE SEQUENCE</scope>
    <source>
        <strain evidence="3">AZ414A</strain>
    </source>
</reference>
<accession>A0A9N9AR92</accession>
<evidence type="ECO:0000259" key="2">
    <source>
        <dbReference type="Pfam" id="PF01073"/>
    </source>
</evidence>
<organism evidence="3 4">
    <name type="scientific">Diversispora eburnea</name>
    <dbReference type="NCBI Taxonomy" id="1213867"/>
    <lineage>
        <taxon>Eukaryota</taxon>
        <taxon>Fungi</taxon>
        <taxon>Fungi incertae sedis</taxon>
        <taxon>Mucoromycota</taxon>
        <taxon>Glomeromycotina</taxon>
        <taxon>Glomeromycetes</taxon>
        <taxon>Diversisporales</taxon>
        <taxon>Diversisporaceae</taxon>
        <taxon>Diversispora</taxon>
    </lineage>
</organism>
<dbReference type="Proteomes" id="UP000789706">
    <property type="component" value="Unassembled WGS sequence"/>
</dbReference>
<dbReference type="PANTHER" id="PTHR12126:SF11">
    <property type="entry name" value="NADH DEHYDROGENASE [UBIQUINONE] 1 ALPHA SUBCOMPLEX SUBUNIT 9, MITOCHONDRIAL"/>
    <property type="match status" value="1"/>
</dbReference>
<dbReference type="InterPro" id="IPR051207">
    <property type="entry name" value="ComplexI_NDUFA9_subunit"/>
</dbReference>
<proteinExistence type="predicted"/>
<feature type="domain" description="3-beta hydroxysteroid dehydrogenase/isomerase" evidence="2">
    <location>
        <begin position="24"/>
        <end position="124"/>
    </location>
</feature>
<dbReference type="CDD" id="cd05271">
    <property type="entry name" value="NDUFA9_like_SDR_a"/>
    <property type="match status" value="1"/>
</dbReference>